<evidence type="ECO:0000256" key="3">
    <source>
        <dbReference type="ARBA" id="ARBA00029447"/>
    </source>
</evidence>
<feature type="domain" description="Methyl-accepting transducer" evidence="7">
    <location>
        <begin position="404"/>
        <end position="640"/>
    </location>
</feature>
<keyword evidence="6" id="KW-0472">Membrane</keyword>
<dbReference type="KEGG" id="vzi:G5S32_07350"/>
<keyword evidence="6" id="KW-0812">Transmembrane</keyword>
<keyword evidence="6" id="KW-1133">Transmembrane helix</keyword>
<organism evidence="8 9">
    <name type="scientific">Vibrio ziniensis</name>
    <dbReference type="NCBI Taxonomy" id="2711221"/>
    <lineage>
        <taxon>Bacteria</taxon>
        <taxon>Pseudomonadati</taxon>
        <taxon>Pseudomonadota</taxon>
        <taxon>Gammaproteobacteria</taxon>
        <taxon>Vibrionales</taxon>
        <taxon>Vibrionaceae</taxon>
        <taxon>Vibrio</taxon>
    </lineage>
</organism>
<evidence type="ECO:0000313" key="9">
    <source>
        <dbReference type="Proteomes" id="UP000503003"/>
    </source>
</evidence>
<accession>A0A6G7CIE5</accession>
<evidence type="ECO:0000256" key="6">
    <source>
        <dbReference type="SAM" id="Phobius"/>
    </source>
</evidence>
<name>A0A6G7CIE5_9VIBR</name>
<evidence type="ECO:0000256" key="4">
    <source>
        <dbReference type="PROSITE-ProRule" id="PRU00284"/>
    </source>
</evidence>
<comment type="similarity">
    <text evidence="3">Belongs to the methyl-accepting chemotaxis (MCP) protein family.</text>
</comment>
<dbReference type="PANTHER" id="PTHR32089">
    <property type="entry name" value="METHYL-ACCEPTING CHEMOTAXIS PROTEIN MCPB"/>
    <property type="match status" value="1"/>
</dbReference>
<dbReference type="Pfam" id="PF00015">
    <property type="entry name" value="MCPsignal"/>
    <property type="match status" value="1"/>
</dbReference>
<evidence type="ECO:0000259" key="7">
    <source>
        <dbReference type="PROSITE" id="PS50111"/>
    </source>
</evidence>
<keyword evidence="5" id="KW-0175">Coiled coil</keyword>
<evidence type="ECO:0000313" key="8">
    <source>
        <dbReference type="EMBL" id="QIH41816.1"/>
    </source>
</evidence>
<dbReference type="Gene3D" id="1.10.287.950">
    <property type="entry name" value="Methyl-accepting chemotaxis protein"/>
    <property type="match status" value="1"/>
</dbReference>
<feature type="transmembrane region" description="Helical" evidence="6">
    <location>
        <begin position="12"/>
        <end position="33"/>
    </location>
</feature>
<gene>
    <name evidence="8" type="ORF">G5S32_07350</name>
</gene>
<keyword evidence="9" id="KW-1185">Reference proteome</keyword>
<sequence length="677" mass="74218">MNNSAKPRITFSLIQTLSIIFVTITILVTVLSVTSVRGIDKIGSQFSQLSERALPLSTNNAALTQNILEQVKYIGYGTRAKSVEQLDSIRVDLLKLDQNVNVRLKEMKGITQEFGSLIDPMLQEELIQNIAKFSQYSAAIIQSQQTQLQQTAKITEQAAGFRYGLSSIGPEMNRIASFLAIENPESMDAANRFVAASGVMESTFLLFMVQEEKELAQKEYKELKTRISGLELAFDDFKEWHPDVNEFSSLTAPYQMVLEGFKSGGILDQIMIRLETAQSQNSDFSQAALMADNIADQLAALSHITTDIIQSKEQEVQSTINEITLALLVGGAVLVFLVVVSWLGLRVWVNKGMKNITTSLTYMTEHDFSHLAKLTGPMEFHDIAVKLNLVIASTNESLTMVTSNCETLYQTAQLSHDAAENSNQGLTIQNEALLSMVTTINQLEASIREIAGVTNDSYTDSVTASEHSSQGVKAVEENRYRLEALEVSLNINESAMSELDSSVSRISELVDLINGIAESTNLLALNAAIEAARAGEHGRGFAVVADEVRKLAKDTTQQTGSIRDMMSQLQASAAKSRQAVLESRNEMVSALQSSDEVKLTFADIESAVTHIRARVEQISVATEEQERATADVSRSIVQISDQATQTKLQLESMVDSSQQVANIAGQQKAMLAKYALS</sequence>
<dbReference type="Proteomes" id="UP000503003">
    <property type="component" value="Chromosome 1"/>
</dbReference>
<dbReference type="GO" id="GO:0006935">
    <property type="term" value="P:chemotaxis"/>
    <property type="evidence" value="ECO:0007669"/>
    <property type="project" value="UniProtKB-ARBA"/>
</dbReference>
<dbReference type="GO" id="GO:0007165">
    <property type="term" value="P:signal transduction"/>
    <property type="evidence" value="ECO:0007669"/>
    <property type="project" value="UniProtKB-KW"/>
</dbReference>
<dbReference type="SUPFAM" id="SSF58104">
    <property type="entry name" value="Methyl-accepting chemotaxis protein (MCP) signaling domain"/>
    <property type="match status" value="1"/>
</dbReference>
<keyword evidence="2 4" id="KW-0807">Transducer</keyword>
<reference evidence="8 9" key="1">
    <citation type="submission" date="2020-02" db="EMBL/GenBank/DDBJ databases">
        <title>A complete genome of a marine bacterium Vibrio sp. ZWAL4003 isolated from the mangrove sediment with the ability to degrade polysaccharides.</title>
        <authorList>
            <person name="Wu J."/>
            <person name="Qu W."/>
            <person name="Zeng R."/>
        </authorList>
    </citation>
    <scope>NUCLEOTIDE SEQUENCE [LARGE SCALE GENOMIC DNA]</scope>
    <source>
        <strain evidence="8 9">ZWAL4003</strain>
    </source>
</reference>
<dbReference type="GO" id="GO:0016020">
    <property type="term" value="C:membrane"/>
    <property type="evidence" value="ECO:0007669"/>
    <property type="project" value="UniProtKB-SubCell"/>
</dbReference>
<proteinExistence type="inferred from homology"/>
<dbReference type="PROSITE" id="PS50111">
    <property type="entry name" value="CHEMOTAXIS_TRANSDUC_2"/>
    <property type="match status" value="1"/>
</dbReference>
<evidence type="ECO:0000256" key="5">
    <source>
        <dbReference type="SAM" id="Coils"/>
    </source>
</evidence>
<evidence type="ECO:0000256" key="2">
    <source>
        <dbReference type="ARBA" id="ARBA00023224"/>
    </source>
</evidence>
<dbReference type="InterPro" id="IPR004089">
    <property type="entry name" value="MCPsignal_dom"/>
</dbReference>
<feature type="transmembrane region" description="Helical" evidence="6">
    <location>
        <begin position="323"/>
        <end position="345"/>
    </location>
</feature>
<dbReference type="PANTHER" id="PTHR32089:SF120">
    <property type="entry name" value="METHYL-ACCEPTING CHEMOTAXIS PROTEIN TLPQ"/>
    <property type="match status" value="1"/>
</dbReference>
<evidence type="ECO:0000256" key="1">
    <source>
        <dbReference type="ARBA" id="ARBA00004370"/>
    </source>
</evidence>
<protein>
    <submittedName>
        <fullName evidence="8">Methyl-accepting chemotaxis protein</fullName>
    </submittedName>
</protein>
<dbReference type="SMART" id="SM00283">
    <property type="entry name" value="MA"/>
    <property type="match status" value="1"/>
</dbReference>
<dbReference type="EMBL" id="CP049331">
    <property type="protein sequence ID" value="QIH41816.1"/>
    <property type="molecule type" value="Genomic_DNA"/>
</dbReference>
<dbReference type="RefSeq" id="WP_165311405.1">
    <property type="nucleotide sequence ID" value="NZ_CP049331.1"/>
</dbReference>
<comment type="subcellular location">
    <subcellularLocation>
        <location evidence="1">Membrane</location>
    </subcellularLocation>
</comment>
<feature type="coiled-coil region" evidence="5">
    <location>
        <begin position="206"/>
        <end position="233"/>
    </location>
</feature>
<dbReference type="AlphaFoldDB" id="A0A6G7CIE5"/>